<evidence type="ECO:0000256" key="2">
    <source>
        <dbReference type="ARBA" id="ARBA00022679"/>
    </source>
</evidence>
<evidence type="ECO:0000313" key="5">
    <source>
        <dbReference type="Proteomes" id="UP000249936"/>
    </source>
</evidence>
<dbReference type="GO" id="GO:0016301">
    <property type="term" value="F:kinase activity"/>
    <property type="evidence" value="ECO:0007669"/>
    <property type="project" value="UniProtKB-KW"/>
</dbReference>
<accession>A0A2X1PNA1</accession>
<dbReference type="PANTHER" id="PTHR43095:SF3">
    <property type="entry name" value="L-XYLULOSE_3-KETO-L-GULONATE KINASE"/>
    <property type="match status" value="1"/>
</dbReference>
<dbReference type="SUPFAM" id="SSF53067">
    <property type="entry name" value="Actin-like ATPase domain"/>
    <property type="match status" value="1"/>
</dbReference>
<reference evidence="4 5" key="1">
    <citation type="submission" date="2018-06" db="EMBL/GenBank/DDBJ databases">
        <authorList>
            <consortium name="Pathogen Informatics"/>
            <person name="Doyle S."/>
        </authorList>
    </citation>
    <scope>NUCLEOTIDE SEQUENCE [LARGE SCALE GENOMIC DNA]</scope>
    <source>
        <strain evidence="4 5">NCTC11872</strain>
    </source>
</reference>
<dbReference type="AlphaFoldDB" id="A0A2X1PNA1"/>
<keyword evidence="3 4" id="KW-0418">Kinase</keyword>
<evidence type="ECO:0000256" key="3">
    <source>
        <dbReference type="ARBA" id="ARBA00022777"/>
    </source>
</evidence>
<comment type="similarity">
    <text evidence="1">Belongs to the FGGY kinase family.</text>
</comment>
<keyword evidence="2 4" id="KW-0808">Transferase</keyword>
<name>A0A2X1PNA1_HAEIF</name>
<dbReference type="Proteomes" id="UP000249936">
    <property type="component" value="Unassembled WGS sequence"/>
</dbReference>
<dbReference type="PANTHER" id="PTHR43095">
    <property type="entry name" value="SUGAR KINASE"/>
    <property type="match status" value="1"/>
</dbReference>
<evidence type="ECO:0000313" key="4">
    <source>
        <dbReference type="EMBL" id="SPX42419.1"/>
    </source>
</evidence>
<dbReference type="EMBL" id="UASK01000006">
    <property type="protein sequence ID" value="SPX42419.1"/>
    <property type="molecule type" value="Genomic_DNA"/>
</dbReference>
<gene>
    <name evidence="4" type="primary">lyx_2</name>
    <name evidence="4" type="ORF">NCTC11872_02051</name>
</gene>
<sequence length="103" mass="11644">MVSTALCADLKDDQHLNVVLGTWSVVSGVTHYIDDNQTIPFVYGKYPEKNKFIIHEASPTSAGNLEWFVNQFNLPNYDDINHEIAKLKPASSSVLFAPFFIWL</sequence>
<organism evidence="4 5">
    <name type="scientific">Haemophilus influenzae</name>
    <dbReference type="NCBI Taxonomy" id="727"/>
    <lineage>
        <taxon>Bacteria</taxon>
        <taxon>Pseudomonadati</taxon>
        <taxon>Pseudomonadota</taxon>
        <taxon>Gammaproteobacteria</taxon>
        <taxon>Pasteurellales</taxon>
        <taxon>Pasteurellaceae</taxon>
        <taxon>Haemophilus</taxon>
    </lineage>
</organism>
<dbReference type="EC" id="2.7.1.-" evidence="4"/>
<dbReference type="Gene3D" id="3.30.420.40">
    <property type="match status" value="1"/>
</dbReference>
<protein>
    <submittedName>
        <fullName evidence="4">L-xylulose kinase</fullName>
        <ecNumber evidence="4">2.7.1.-</ecNumber>
    </submittedName>
</protein>
<evidence type="ECO:0000256" key="1">
    <source>
        <dbReference type="ARBA" id="ARBA00009156"/>
    </source>
</evidence>
<dbReference type="InterPro" id="IPR050406">
    <property type="entry name" value="FGGY_Carb_Kinase"/>
</dbReference>
<dbReference type="InterPro" id="IPR043129">
    <property type="entry name" value="ATPase_NBD"/>
</dbReference>
<proteinExistence type="inferred from homology"/>